<dbReference type="Pfam" id="PF00440">
    <property type="entry name" value="TetR_N"/>
    <property type="match status" value="1"/>
</dbReference>
<protein>
    <submittedName>
        <fullName evidence="5">TetR/AcrR family transcriptional regulator</fullName>
    </submittedName>
</protein>
<dbReference type="GO" id="GO:0003700">
    <property type="term" value="F:DNA-binding transcription factor activity"/>
    <property type="evidence" value="ECO:0007669"/>
    <property type="project" value="TreeGrafter"/>
</dbReference>
<dbReference type="EMBL" id="SSSM01000005">
    <property type="protein sequence ID" value="THG29877.1"/>
    <property type="molecule type" value="Genomic_DNA"/>
</dbReference>
<dbReference type="InterPro" id="IPR050109">
    <property type="entry name" value="HTH-type_TetR-like_transc_reg"/>
</dbReference>
<feature type="domain" description="HTH tetR-type" evidence="4">
    <location>
        <begin position="24"/>
        <end position="84"/>
    </location>
</feature>
<dbReference type="PROSITE" id="PS50977">
    <property type="entry name" value="HTH_TETR_2"/>
    <property type="match status" value="1"/>
</dbReference>
<dbReference type="PANTHER" id="PTHR30055:SF209">
    <property type="entry name" value="POSSIBLE TRANSCRIPTIONAL REGULATORY PROTEIN (PROBABLY TETR-FAMILY)"/>
    <property type="match status" value="1"/>
</dbReference>
<dbReference type="Proteomes" id="UP000309133">
    <property type="component" value="Unassembled WGS sequence"/>
</dbReference>
<proteinExistence type="predicted"/>
<accession>A0A4V3WSY1</accession>
<evidence type="ECO:0000313" key="5">
    <source>
        <dbReference type="EMBL" id="THG29877.1"/>
    </source>
</evidence>
<sequence length="217" mass="23910">MDPLEDPVKRGRTYDVSGRQERTRLSRQRVLREALRLMSSSGYVATTVPQVAEGAGVSVEFIYKQMGDKAALARQVLEFALVGDDDHLEMRDRPIIQRMIEERDPFQVTMLYADMAGGINARAGAFLVALAAAAPTNPAVEELSKRAAVSRRAGARSFVRDVAGKTELSVPVSSAVDGVWALTSPELHRMLVGERGWSEERYTQWLGETLAHALRLA</sequence>
<dbReference type="PANTHER" id="PTHR30055">
    <property type="entry name" value="HTH-TYPE TRANSCRIPTIONAL REGULATOR RUTR"/>
    <property type="match status" value="1"/>
</dbReference>
<evidence type="ECO:0000256" key="1">
    <source>
        <dbReference type="ARBA" id="ARBA00023125"/>
    </source>
</evidence>
<gene>
    <name evidence="5" type="ORF">E6C64_14600</name>
</gene>
<evidence type="ECO:0000313" key="6">
    <source>
        <dbReference type="Proteomes" id="UP000309133"/>
    </source>
</evidence>
<evidence type="ECO:0000256" key="3">
    <source>
        <dbReference type="SAM" id="MobiDB-lite"/>
    </source>
</evidence>
<keyword evidence="6" id="KW-1185">Reference proteome</keyword>
<organism evidence="5 6">
    <name type="scientific">Naasia lichenicola</name>
    <dbReference type="NCBI Taxonomy" id="2565933"/>
    <lineage>
        <taxon>Bacteria</taxon>
        <taxon>Bacillati</taxon>
        <taxon>Actinomycetota</taxon>
        <taxon>Actinomycetes</taxon>
        <taxon>Micrococcales</taxon>
        <taxon>Microbacteriaceae</taxon>
        <taxon>Naasia</taxon>
    </lineage>
</organism>
<dbReference type="AlphaFoldDB" id="A0A4V3WSY1"/>
<evidence type="ECO:0000259" key="4">
    <source>
        <dbReference type="PROSITE" id="PS50977"/>
    </source>
</evidence>
<feature type="region of interest" description="Disordered" evidence="3">
    <location>
        <begin position="1"/>
        <end position="22"/>
    </location>
</feature>
<dbReference type="Gene3D" id="1.10.357.10">
    <property type="entry name" value="Tetracycline Repressor, domain 2"/>
    <property type="match status" value="1"/>
</dbReference>
<dbReference type="GO" id="GO:0000976">
    <property type="term" value="F:transcription cis-regulatory region binding"/>
    <property type="evidence" value="ECO:0007669"/>
    <property type="project" value="TreeGrafter"/>
</dbReference>
<name>A0A4V3WSY1_9MICO</name>
<dbReference type="InterPro" id="IPR009057">
    <property type="entry name" value="Homeodomain-like_sf"/>
</dbReference>
<comment type="caution">
    <text evidence="5">The sequence shown here is derived from an EMBL/GenBank/DDBJ whole genome shotgun (WGS) entry which is preliminary data.</text>
</comment>
<feature type="DNA-binding region" description="H-T-H motif" evidence="2">
    <location>
        <begin position="47"/>
        <end position="66"/>
    </location>
</feature>
<keyword evidence="1 2" id="KW-0238">DNA-binding</keyword>
<evidence type="ECO:0000256" key="2">
    <source>
        <dbReference type="PROSITE-ProRule" id="PRU00335"/>
    </source>
</evidence>
<reference evidence="5 6" key="1">
    <citation type="submission" date="2019-04" db="EMBL/GenBank/DDBJ databases">
        <authorList>
            <person name="Jiang L."/>
        </authorList>
    </citation>
    <scope>NUCLEOTIDE SEQUENCE [LARGE SCALE GENOMIC DNA]</scope>
    <source>
        <strain evidence="5 6">YIM 131853</strain>
    </source>
</reference>
<dbReference type="SUPFAM" id="SSF46689">
    <property type="entry name" value="Homeodomain-like"/>
    <property type="match status" value="1"/>
</dbReference>
<dbReference type="InterPro" id="IPR001647">
    <property type="entry name" value="HTH_TetR"/>
</dbReference>